<dbReference type="EMBL" id="ADBV01019759">
    <property type="protein sequence ID" value="EJW71017.1"/>
    <property type="molecule type" value="Genomic_DNA"/>
</dbReference>
<dbReference type="InterPro" id="IPR001107">
    <property type="entry name" value="Band_7"/>
</dbReference>
<dbReference type="InterPro" id="IPR043202">
    <property type="entry name" value="Band-7_stomatin-like"/>
</dbReference>
<evidence type="ECO:0000313" key="5">
    <source>
        <dbReference type="EMBL" id="EJW71017.1"/>
    </source>
</evidence>
<gene>
    <name evidence="5" type="ORF">WUBG_18075</name>
</gene>
<accession>J9E254</accession>
<dbReference type="AlphaFoldDB" id="J9E254"/>
<sequence length="95" mass="10662">MIAVLDFVDGLLLCLPGLYFFSTFPISVCFCLKVVREYERAVIFRLGRLIGGGAKGPGIFFVLPCIESYAKVDLRTVSFNVPPQEVCFLINFINY</sequence>
<reference evidence="6" key="1">
    <citation type="submission" date="2012-08" db="EMBL/GenBank/DDBJ databases">
        <title>The Genome Sequence of Wuchereria bancrofti.</title>
        <authorList>
            <person name="Nutman T.B."/>
            <person name="Fink D.L."/>
            <person name="Russ C."/>
            <person name="Young S."/>
            <person name="Zeng Q."/>
            <person name="Koehrsen M."/>
            <person name="Alvarado L."/>
            <person name="Berlin A."/>
            <person name="Chapman S.B."/>
            <person name="Chen Z."/>
            <person name="Freedman E."/>
            <person name="Gellesch M."/>
            <person name="Goldberg J."/>
            <person name="Griggs A."/>
            <person name="Gujja S."/>
            <person name="Heilman E.R."/>
            <person name="Heiman D."/>
            <person name="Hepburn T."/>
            <person name="Howarth C."/>
            <person name="Jen D."/>
            <person name="Larson L."/>
            <person name="Lewis B."/>
            <person name="Mehta T."/>
            <person name="Park D."/>
            <person name="Pearson M."/>
            <person name="Roberts A."/>
            <person name="Saif S."/>
            <person name="Shea T."/>
            <person name="Shenoy N."/>
            <person name="Sisk P."/>
            <person name="Stolte C."/>
            <person name="Sykes S."/>
            <person name="Walk T."/>
            <person name="White J."/>
            <person name="Yandava C."/>
            <person name="Haas B."/>
            <person name="Henn M.R."/>
            <person name="Nusbaum C."/>
            <person name="Birren B."/>
        </authorList>
    </citation>
    <scope>NUCLEOTIDE SEQUENCE [LARGE SCALE GENOMIC DNA]</scope>
    <source>
        <strain evidence="6">NA</strain>
    </source>
</reference>
<keyword evidence="3" id="KW-0812">Transmembrane</keyword>
<organism evidence="5 6">
    <name type="scientific">Wuchereria bancrofti</name>
    <dbReference type="NCBI Taxonomy" id="6293"/>
    <lineage>
        <taxon>Eukaryota</taxon>
        <taxon>Metazoa</taxon>
        <taxon>Ecdysozoa</taxon>
        <taxon>Nematoda</taxon>
        <taxon>Chromadorea</taxon>
        <taxon>Rhabditida</taxon>
        <taxon>Spirurina</taxon>
        <taxon>Spiruromorpha</taxon>
        <taxon>Filarioidea</taxon>
        <taxon>Onchocercidae</taxon>
        <taxon>Wuchereria</taxon>
    </lineage>
</organism>
<keyword evidence="3" id="KW-1133">Transmembrane helix</keyword>
<dbReference type="PANTHER" id="PTHR10264">
    <property type="entry name" value="BAND 7 PROTEIN-RELATED"/>
    <property type="match status" value="1"/>
</dbReference>
<dbReference type="Pfam" id="PF01145">
    <property type="entry name" value="Band_7"/>
    <property type="match status" value="1"/>
</dbReference>
<dbReference type="Proteomes" id="UP000004810">
    <property type="component" value="Unassembled WGS sequence"/>
</dbReference>
<dbReference type="GO" id="GO:0005886">
    <property type="term" value="C:plasma membrane"/>
    <property type="evidence" value="ECO:0007669"/>
    <property type="project" value="InterPro"/>
</dbReference>
<comment type="subcellular location">
    <subcellularLocation>
        <location evidence="1">Membrane</location>
    </subcellularLocation>
</comment>
<evidence type="ECO:0000256" key="3">
    <source>
        <dbReference type="SAM" id="Phobius"/>
    </source>
</evidence>
<evidence type="ECO:0000256" key="2">
    <source>
        <dbReference type="ARBA" id="ARBA00023136"/>
    </source>
</evidence>
<name>J9E254_WUCBA</name>
<dbReference type="PANTHER" id="PTHR10264:SF127">
    <property type="entry name" value="PODOCIN"/>
    <property type="match status" value="1"/>
</dbReference>
<proteinExistence type="predicted"/>
<feature type="domain" description="Band 7" evidence="4">
    <location>
        <begin position="33"/>
        <end position="86"/>
    </location>
</feature>
<evidence type="ECO:0000256" key="1">
    <source>
        <dbReference type="ARBA" id="ARBA00004370"/>
    </source>
</evidence>
<feature type="transmembrane region" description="Helical" evidence="3">
    <location>
        <begin position="17"/>
        <end position="35"/>
    </location>
</feature>
<keyword evidence="2 3" id="KW-0472">Membrane</keyword>
<comment type="caution">
    <text evidence="5">The sequence shown here is derived from an EMBL/GenBank/DDBJ whole genome shotgun (WGS) entry which is preliminary data.</text>
</comment>
<evidence type="ECO:0000313" key="6">
    <source>
        <dbReference type="Proteomes" id="UP000004810"/>
    </source>
</evidence>
<protein>
    <recommendedName>
        <fullName evidence="4">Band 7 domain-containing protein</fullName>
    </recommendedName>
</protein>
<evidence type="ECO:0000259" key="4">
    <source>
        <dbReference type="Pfam" id="PF01145"/>
    </source>
</evidence>